<evidence type="ECO:0000313" key="2">
    <source>
        <dbReference type="EMBL" id="TDU30982.1"/>
    </source>
</evidence>
<sequence>MNKLKTLAASIVLAASAFAPAHAGISINGTQPNGISINGIQLNGFVLNGMKQNGLYLKGVRSSGLIDNAAGSTGIEAGRPVAVTLPVGATSRVR</sequence>
<name>A0A4R7PBE1_9GAMM</name>
<protein>
    <submittedName>
        <fullName evidence="2">Uncharacterized protein</fullName>
    </submittedName>
</protein>
<evidence type="ECO:0000256" key="1">
    <source>
        <dbReference type="SAM" id="SignalP"/>
    </source>
</evidence>
<comment type="caution">
    <text evidence="2">The sequence shown here is derived from an EMBL/GenBank/DDBJ whole genome shotgun (WGS) entry which is preliminary data.</text>
</comment>
<accession>A0A4R7PBE1</accession>
<dbReference type="Proteomes" id="UP000295341">
    <property type="component" value="Unassembled WGS sequence"/>
</dbReference>
<keyword evidence="1" id="KW-0732">Signal</keyword>
<organism evidence="2 3">
    <name type="scientific">Panacagrimonas perspica</name>
    <dbReference type="NCBI Taxonomy" id="381431"/>
    <lineage>
        <taxon>Bacteria</taxon>
        <taxon>Pseudomonadati</taxon>
        <taxon>Pseudomonadota</taxon>
        <taxon>Gammaproteobacteria</taxon>
        <taxon>Nevskiales</taxon>
        <taxon>Nevskiaceae</taxon>
        <taxon>Panacagrimonas</taxon>
    </lineage>
</organism>
<proteinExistence type="predicted"/>
<feature type="signal peptide" evidence="1">
    <location>
        <begin position="1"/>
        <end position="23"/>
    </location>
</feature>
<dbReference type="AlphaFoldDB" id="A0A4R7PBE1"/>
<gene>
    <name evidence="2" type="ORF">DFR24_0340</name>
</gene>
<evidence type="ECO:0000313" key="3">
    <source>
        <dbReference type="Proteomes" id="UP000295341"/>
    </source>
</evidence>
<reference evidence="2 3" key="1">
    <citation type="submission" date="2019-03" db="EMBL/GenBank/DDBJ databases">
        <title>Genomic Encyclopedia of Type Strains, Phase IV (KMG-IV): sequencing the most valuable type-strain genomes for metagenomic binning, comparative biology and taxonomic classification.</title>
        <authorList>
            <person name="Goeker M."/>
        </authorList>
    </citation>
    <scope>NUCLEOTIDE SEQUENCE [LARGE SCALE GENOMIC DNA]</scope>
    <source>
        <strain evidence="2 3">DSM 26377</strain>
    </source>
</reference>
<keyword evidence="3" id="KW-1185">Reference proteome</keyword>
<feature type="chain" id="PRO_5030099584" evidence="1">
    <location>
        <begin position="24"/>
        <end position="94"/>
    </location>
</feature>
<dbReference type="EMBL" id="SOBT01000008">
    <property type="protein sequence ID" value="TDU30982.1"/>
    <property type="molecule type" value="Genomic_DNA"/>
</dbReference>